<dbReference type="STRING" id="279238.Saro_1747"/>
<dbReference type="HOGENOM" id="CLU_1179253_0_0_5"/>
<evidence type="ECO:0000313" key="4">
    <source>
        <dbReference type="Proteomes" id="UP000009134"/>
    </source>
</evidence>
<feature type="compositionally biased region" description="Pro residues" evidence="1">
    <location>
        <begin position="33"/>
        <end position="56"/>
    </location>
</feature>
<feature type="chain" id="PRO_5004208401" evidence="2">
    <location>
        <begin position="27"/>
        <end position="235"/>
    </location>
</feature>
<keyword evidence="4" id="KW-1185">Reference proteome</keyword>
<reference evidence="4" key="1">
    <citation type="submission" date="2006-01" db="EMBL/GenBank/DDBJ databases">
        <title>Complete sequence of Novosphingobium aromaticivorans DSM 12444.</title>
        <authorList>
            <consortium name="US DOE Joint Genome Institute"/>
            <person name="Copeland A."/>
            <person name="Lucas S."/>
            <person name="Lapidus A."/>
            <person name="Barry K."/>
            <person name="Detter J.C."/>
            <person name="Glavina T."/>
            <person name="Hammon N."/>
            <person name="Israni S."/>
            <person name="Pitluck S."/>
            <person name="Chain P."/>
            <person name="Malfatti S."/>
            <person name="Shin M."/>
            <person name="Vergez L."/>
            <person name="Schmutz J."/>
            <person name="Larimer F."/>
            <person name="Land M."/>
            <person name="Kyrpides N."/>
            <person name="Ivanova N."/>
            <person name="Fredrickson J."/>
            <person name="Balkwill D."/>
            <person name="Romine M.F."/>
            <person name="Richardson P."/>
        </authorList>
    </citation>
    <scope>NUCLEOTIDE SEQUENCE [LARGE SCALE GENOMIC DNA]</scope>
    <source>
        <strain evidence="4">ATCC 700278 / DSM 12444 / CCUG 56034 / CIP 105152 / NBRC 16084 / F199</strain>
    </source>
</reference>
<evidence type="ECO:0000313" key="3">
    <source>
        <dbReference type="EMBL" id="ABD26187.1"/>
    </source>
</evidence>
<proteinExistence type="predicted"/>
<evidence type="ECO:0000256" key="1">
    <source>
        <dbReference type="SAM" id="MobiDB-lite"/>
    </source>
</evidence>
<feature type="region of interest" description="Disordered" evidence="1">
    <location>
        <begin position="24"/>
        <end position="57"/>
    </location>
</feature>
<dbReference type="RefSeq" id="WP_011445397.1">
    <property type="nucleotide sequence ID" value="NC_007794.1"/>
</dbReference>
<dbReference type="AlphaFoldDB" id="Q2G7I6"/>
<gene>
    <name evidence="3" type="ordered locus">Saro_1747</name>
</gene>
<sequence length="235" mass="24702">MIDTKRTARFALFASAALALAAAASAAQGTADTPPPAPPAPPAPPSPPAPPAPPAIPEMGSQVVIVERQGDKDGAEHVRTVTRDGKTFVFKTDRPLTDAEVEARIAQVEAGIPPVPPVPPMAGKDGHRVQQRVIVIDGNTQGVTDIVSETGDHCKGKAIASDVDASEEKDGKVTRVRIRTCGTPGEIEKHAMAEALEGVREARERIARDKSLSDSIRKQVLDELDAEIAKLKAKG</sequence>
<evidence type="ECO:0000256" key="2">
    <source>
        <dbReference type="SAM" id="SignalP"/>
    </source>
</evidence>
<name>Q2G7I6_NOVAD</name>
<feature type="signal peptide" evidence="2">
    <location>
        <begin position="1"/>
        <end position="26"/>
    </location>
</feature>
<keyword evidence="2" id="KW-0732">Signal</keyword>
<dbReference type="Proteomes" id="UP000009134">
    <property type="component" value="Chromosome"/>
</dbReference>
<protein>
    <submittedName>
        <fullName evidence="3">Uncharacterized protein</fullName>
    </submittedName>
</protein>
<accession>Q2G7I6</accession>
<dbReference type="KEGG" id="nar:Saro_1747"/>
<organism evidence="3 4">
    <name type="scientific">Novosphingobium aromaticivorans (strain ATCC 700278 / DSM 12444 / CCUG 56034 / CIP 105152 / NBRC 16084 / F199)</name>
    <dbReference type="NCBI Taxonomy" id="279238"/>
    <lineage>
        <taxon>Bacteria</taxon>
        <taxon>Pseudomonadati</taxon>
        <taxon>Pseudomonadota</taxon>
        <taxon>Alphaproteobacteria</taxon>
        <taxon>Sphingomonadales</taxon>
        <taxon>Sphingomonadaceae</taxon>
        <taxon>Novosphingobium</taxon>
    </lineage>
</organism>
<dbReference type="EMBL" id="CP000248">
    <property type="protein sequence ID" value="ABD26187.1"/>
    <property type="molecule type" value="Genomic_DNA"/>
</dbReference>